<reference evidence="3" key="1">
    <citation type="journal article" date="2019" name="Int. J. Syst. Evol. Microbiol.">
        <title>The Global Catalogue of Microorganisms (GCM) 10K type strain sequencing project: providing services to taxonomists for standard genome sequencing and annotation.</title>
        <authorList>
            <consortium name="The Broad Institute Genomics Platform"/>
            <consortium name="The Broad Institute Genome Sequencing Center for Infectious Disease"/>
            <person name="Wu L."/>
            <person name="Ma J."/>
        </authorList>
    </citation>
    <scope>NUCLEOTIDE SEQUENCE [LARGE SCALE GENOMIC DNA]</scope>
    <source>
        <strain evidence="3">NBRC 108730</strain>
    </source>
</reference>
<name>A0ABQ6JGI9_9ACTN</name>
<proteinExistence type="predicted"/>
<comment type="caution">
    <text evidence="2">The sequence shown here is derived from an EMBL/GenBank/DDBJ whole genome shotgun (WGS) entry which is preliminary data.</text>
</comment>
<dbReference type="EMBL" id="BSUZ01000001">
    <property type="protein sequence ID" value="GMA85896.1"/>
    <property type="molecule type" value="Genomic_DNA"/>
</dbReference>
<feature type="compositionally biased region" description="Basic and acidic residues" evidence="1">
    <location>
        <begin position="126"/>
        <end position="141"/>
    </location>
</feature>
<gene>
    <name evidence="2" type="ORF">GCM10025868_11460</name>
</gene>
<sequence length="141" mass="15490">MRRLGQHVVPGGAGRLHAVERDVVVPRRLGGDLHPGGEQRVERADRALDHHDAAGERVDRAGERGQRVGVARPADQADAHAVAVGQQGRQRVDRGGGHEQRPDRVGVRTCAQRPVPLDRHRQRCVARREHGGVVHETGEQR</sequence>
<feature type="compositionally biased region" description="Basic and acidic residues" evidence="1">
    <location>
        <begin position="50"/>
        <end position="66"/>
    </location>
</feature>
<evidence type="ECO:0000313" key="3">
    <source>
        <dbReference type="Proteomes" id="UP001157017"/>
    </source>
</evidence>
<evidence type="ECO:0000313" key="2">
    <source>
        <dbReference type="EMBL" id="GMA85896.1"/>
    </source>
</evidence>
<accession>A0ABQ6JGI9</accession>
<organism evidence="2 3">
    <name type="scientific">Angustibacter aerolatus</name>
    <dbReference type="NCBI Taxonomy" id="1162965"/>
    <lineage>
        <taxon>Bacteria</taxon>
        <taxon>Bacillati</taxon>
        <taxon>Actinomycetota</taxon>
        <taxon>Actinomycetes</taxon>
        <taxon>Kineosporiales</taxon>
        <taxon>Kineosporiaceae</taxon>
    </lineage>
</organism>
<feature type="compositionally biased region" description="Basic and acidic residues" evidence="1">
    <location>
        <begin position="90"/>
        <end position="106"/>
    </location>
</feature>
<evidence type="ECO:0000256" key="1">
    <source>
        <dbReference type="SAM" id="MobiDB-lite"/>
    </source>
</evidence>
<protein>
    <submittedName>
        <fullName evidence="2">Uncharacterized protein</fullName>
    </submittedName>
</protein>
<feature type="region of interest" description="Disordered" evidence="1">
    <location>
        <begin position="50"/>
        <end position="141"/>
    </location>
</feature>
<dbReference type="Proteomes" id="UP001157017">
    <property type="component" value="Unassembled WGS sequence"/>
</dbReference>
<keyword evidence="3" id="KW-1185">Reference proteome</keyword>